<evidence type="ECO:0000313" key="2">
    <source>
        <dbReference type="EMBL" id="VUC32704.1"/>
    </source>
</evidence>
<keyword evidence="3" id="KW-1185">Reference proteome</keyword>
<dbReference type="Proteomes" id="UP000766486">
    <property type="component" value="Unassembled WGS sequence"/>
</dbReference>
<dbReference type="PANTHER" id="PTHR24148">
    <property type="entry name" value="ANKYRIN REPEAT DOMAIN-CONTAINING PROTEIN 39 HOMOLOG-RELATED"/>
    <property type="match status" value="1"/>
</dbReference>
<accession>A0ABY6US47</accession>
<gene>
    <name evidence="2" type="ORF">CLO192961_LOCUS328950</name>
</gene>
<comment type="caution">
    <text evidence="2">The sequence shown here is derived from an EMBL/GenBank/DDBJ whole genome shotgun (WGS) entry which is preliminary data.</text>
</comment>
<evidence type="ECO:0000259" key="1">
    <source>
        <dbReference type="Pfam" id="PF06985"/>
    </source>
</evidence>
<dbReference type="Pfam" id="PF06985">
    <property type="entry name" value="HET"/>
    <property type="match status" value="1"/>
</dbReference>
<sequence length="453" mass="51884">MDQTTFTYKRLESARNIRILRLEHGQVNDEIKCSLEHVSLDGDYPEYEAISYAWGDKTRSCQVVLDGAKCNITASLFSALKHFRKPSEARILWADALCIDQESNGEKTHQVKRMAEIYSSAQRVLVWLGPDAESLENFVPSMSEVINFLLEKYSERERPQQMLAPLTPSQREQVLGFKWKHILPVFDRPWFTRKWVVQELSLAKEAMICYGFRSIPAETLGIGLKMPLKVWGMSNKILDQFLDIRHKINNGLDLLNQYCMRRYTDDDPVGLLDLLCYTSNFQCTEQLDHFYSLLGLVDAKPFEPDYACDFLDLCLRFAQWHLVDQQNGRILSEIDNPKTAGLPSWALNVSKLQKAANLDILKPGSSAGGNDSSEFKLSSDGNILMFPGKIIDTIINYEPIYARVSPLRPLQSPPAEFKPLWALYCHQTDSNSFGVQLYVTWTLDVVWRVPVRL</sequence>
<dbReference type="PANTHER" id="PTHR24148:SF64">
    <property type="entry name" value="HETEROKARYON INCOMPATIBILITY DOMAIN-CONTAINING PROTEIN"/>
    <property type="match status" value="1"/>
</dbReference>
<evidence type="ECO:0000313" key="3">
    <source>
        <dbReference type="Proteomes" id="UP000766486"/>
    </source>
</evidence>
<feature type="domain" description="Heterokaryon incompatibility" evidence="1">
    <location>
        <begin position="47"/>
        <end position="199"/>
    </location>
</feature>
<organism evidence="2 3">
    <name type="scientific">Bionectria ochroleuca</name>
    <name type="common">Gliocladium roseum</name>
    <dbReference type="NCBI Taxonomy" id="29856"/>
    <lineage>
        <taxon>Eukaryota</taxon>
        <taxon>Fungi</taxon>
        <taxon>Dikarya</taxon>
        <taxon>Ascomycota</taxon>
        <taxon>Pezizomycotina</taxon>
        <taxon>Sordariomycetes</taxon>
        <taxon>Hypocreomycetidae</taxon>
        <taxon>Hypocreales</taxon>
        <taxon>Bionectriaceae</taxon>
        <taxon>Clonostachys</taxon>
    </lineage>
</organism>
<reference evidence="2 3" key="1">
    <citation type="submission" date="2019-06" db="EMBL/GenBank/DDBJ databases">
        <authorList>
            <person name="Broberg M."/>
        </authorList>
    </citation>
    <scope>NUCLEOTIDE SEQUENCE [LARGE SCALE GENOMIC DNA]</scope>
</reference>
<protein>
    <recommendedName>
        <fullName evidence="1">Heterokaryon incompatibility domain-containing protein</fullName>
    </recommendedName>
</protein>
<name>A0ABY6US47_BIOOC</name>
<dbReference type="InterPro" id="IPR010730">
    <property type="entry name" value="HET"/>
</dbReference>
<dbReference type="EMBL" id="CABFNS010000851">
    <property type="protein sequence ID" value="VUC32704.1"/>
    <property type="molecule type" value="Genomic_DNA"/>
</dbReference>
<dbReference type="InterPro" id="IPR052895">
    <property type="entry name" value="HetReg/Transcr_Mod"/>
</dbReference>
<proteinExistence type="predicted"/>